<dbReference type="PATRIC" id="fig|467210.3.peg.2667"/>
<evidence type="ECO:0000256" key="1">
    <source>
        <dbReference type="ARBA" id="ARBA00010518"/>
    </source>
</evidence>
<evidence type="ECO:0000256" key="6">
    <source>
        <dbReference type="PIRSR" id="PIRSR001220-2"/>
    </source>
</evidence>
<dbReference type="PROSITE" id="PS51732">
    <property type="entry name" value="ASN_GLN_ASE_3"/>
    <property type="match status" value="1"/>
</dbReference>
<dbReference type="InterPro" id="IPR027475">
    <property type="entry name" value="Asparaginase/glutaminase_AS2"/>
</dbReference>
<feature type="active site" evidence="7">
    <location>
        <position position="12"/>
    </location>
</feature>
<dbReference type="NCBIfam" id="TIGR00519">
    <property type="entry name" value="asnASE_I"/>
    <property type="match status" value="1"/>
</dbReference>
<dbReference type="PROSITE" id="PS00917">
    <property type="entry name" value="ASN_GLN_ASE_2"/>
    <property type="match status" value="1"/>
</dbReference>
<evidence type="ECO:0000259" key="9">
    <source>
        <dbReference type="Pfam" id="PF00710"/>
    </source>
</evidence>
<evidence type="ECO:0000256" key="8">
    <source>
        <dbReference type="PROSITE-ProRule" id="PRU10100"/>
    </source>
</evidence>
<dbReference type="InterPro" id="IPR037152">
    <property type="entry name" value="L-asparaginase_N_sf"/>
</dbReference>
<feature type="binding site" evidence="6">
    <location>
        <position position="54"/>
    </location>
    <ligand>
        <name>substrate</name>
    </ligand>
</feature>
<dbReference type="STRING" id="467210.HMPREF1866_02691"/>
<feature type="domain" description="L-asparaginase N-terminal" evidence="9">
    <location>
        <begin position="3"/>
        <end position="182"/>
    </location>
</feature>
<comment type="similarity">
    <text evidence="1">Belongs to the asparaginase 1 family.</text>
</comment>
<dbReference type="PIRSF" id="PIRSF500176">
    <property type="entry name" value="L_ASNase"/>
    <property type="match status" value="1"/>
</dbReference>
<dbReference type="FunFam" id="3.40.50.1170:FF:000001">
    <property type="entry name" value="L-asparaginase 2"/>
    <property type="match status" value="1"/>
</dbReference>
<accession>A0A133ZCL6</accession>
<dbReference type="SUPFAM" id="SSF53774">
    <property type="entry name" value="Glutaminase/Asparaginase"/>
    <property type="match status" value="1"/>
</dbReference>
<evidence type="ECO:0000256" key="4">
    <source>
        <dbReference type="ARBA" id="ARBA00049366"/>
    </source>
</evidence>
<dbReference type="SMART" id="SM00870">
    <property type="entry name" value="Asparaginase"/>
    <property type="match status" value="1"/>
</dbReference>
<dbReference type="InterPro" id="IPR040919">
    <property type="entry name" value="Asparaginase_C"/>
</dbReference>
<dbReference type="PANTHER" id="PTHR11707:SF28">
    <property type="entry name" value="60 KDA LYSOPHOSPHOLIPASE"/>
    <property type="match status" value="1"/>
</dbReference>
<dbReference type="Pfam" id="PF17763">
    <property type="entry name" value="Asparaginase_C"/>
    <property type="match status" value="1"/>
</dbReference>
<dbReference type="Proteomes" id="UP000070394">
    <property type="component" value="Unassembled WGS sequence"/>
</dbReference>
<protein>
    <recommendedName>
        <fullName evidence="2">asparaginase</fullName>
        <ecNumber evidence="2">3.5.1.1</ecNumber>
    </recommendedName>
</protein>
<name>A0A133ZCL6_9FIRM</name>
<dbReference type="EC" id="3.5.1.1" evidence="2"/>
<dbReference type="InterPro" id="IPR020827">
    <property type="entry name" value="Asparaginase/glutaminase_AS1"/>
</dbReference>
<dbReference type="InterPro" id="IPR041725">
    <property type="entry name" value="L-asparaginase_I"/>
</dbReference>
<dbReference type="InterPro" id="IPR006033">
    <property type="entry name" value="AsnA_fam"/>
</dbReference>
<comment type="caution">
    <text evidence="11">The sequence shown here is derived from an EMBL/GenBank/DDBJ whole genome shotgun (WGS) entry which is preliminary data.</text>
</comment>
<dbReference type="SFLD" id="SFLDS00057">
    <property type="entry name" value="Glutaminase/Asparaginase"/>
    <property type="match status" value="1"/>
</dbReference>
<dbReference type="PANTHER" id="PTHR11707">
    <property type="entry name" value="L-ASPARAGINASE"/>
    <property type="match status" value="1"/>
</dbReference>
<evidence type="ECO:0000256" key="7">
    <source>
        <dbReference type="PROSITE-ProRule" id="PRU10099"/>
    </source>
</evidence>
<feature type="active site" description="O-isoaspartyl threonine intermediate" evidence="5">
    <location>
        <position position="12"/>
    </location>
</feature>
<keyword evidence="3" id="KW-0378">Hydrolase</keyword>
<dbReference type="RefSeq" id="WP_060932222.1">
    <property type="nucleotide sequence ID" value="NZ_KQ959848.1"/>
</dbReference>
<dbReference type="EMBL" id="LSDA01000141">
    <property type="protein sequence ID" value="KXB53163.1"/>
    <property type="molecule type" value="Genomic_DNA"/>
</dbReference>
<dbReference type="Pfam" id="PF00710">
    <property type="entry name" value="Asparaginase"/>
    <property type="match status" value="1"/>
</dbReference>
<comment type="catalytic activity">
    <reaction evidence="4">
        <text>L-asparagine + H2O = L-aspartate + NH4(+)</text>
        <dbReference type="Rhea" id="RHEA:21016"/>
        <dbReference type="ChEBI" id="CHEBI:15377"/>
        <dbReference type="ChEBI" id="CHEBI:28938"/>
        <dbReference type="ChEBI" id="CHEBI:29991"/>
        <dbReference type="ChEBI" id="CHEBI:58048"/>
        <dbReference type="EC" id="3.5.1.1"/>
    </reaction>
</comment>
<evidence type="ECO:0000313" key="12">
    <source>
        <dbReference type="Proteomes" id="UP000070394"/>
    </source>
</evidence>
<dbReference type="InterPro" id="IPR036152">
    <property type="entry name" value="Asp/glu_Ase-like_sf"/>
</dbReference>
<evidence type="ECO:0000313" key="11">
    <source>
        <dbReference type="EMBL" id="KXB53163.1"/>
    </source>
</evidence>
<feature type="domain" description="Asparaginase/glutaminase C-terminal" evidence="10">
    <location>
        <begin position="205"/>
        <end position="321"/>
    </location>
</feature>
<evidence type="ECO:0000259" key="10">
    <source>
        <dbReference type="Pfam" id="PF17763"/>
    </source>
</evidence>
<feature type="binding site" evidence="6">
    <location>
        <begin position="85"/>
        <end position="86"/>
    </location>
    <ligand>
        <name>substrate</name>
    </ligand>
</feature>
<keyword evidence="12" id="KW-1185">Reference proteome</keyword>
<evidence type="ECO:0000256" key="2">
    <source>
        <dbReference type="ARBA" id="ARBA00012920"/>
    </source>
</evidence>
<dbReference type="CDD" id="cd08963">
    <property type="entry name" value="L-asparaginase_I"/>
    <property type="match status" value="1"/>
</dbReference>
<dbReference type="PRINTS" id="PR00139">
    <property type="entry name" value="ASNGLNASE"/>
</dbReference>
<evidence type="ECO:0000256" key="3">
    <source>
        <dbReference type="ARBA" id="ARBA00022801"/>
    </source>
</evidence>
<dbReference type="OrthoDB" id="9788068at2"/>
<reference evidence="12" key="1">
    <citation type="submission" date="2016-01" db="EMBL/GenBank/DDBJ databases">
        <authorList>
            <person name="Mitreva M."/>
            <person name="Pepin K.H."/>
            <person name="Mihindukulasuriya K.A."/>
            <person name="Fulton R."/>
            <person name="Fronick C."/>
            <person name="O'Laughlin M."/>
            <person name="Miner T."/>
            <person name="Herter B."/>
            <person name="Rosa B.A."/>
            <person name="Cordes M."/>
            <person name="Tomlinson C."/>
            <person name="Wollam A."/>
            <person name="Palsikar V.B."/>
            <person name="Mardis E.R."/>
            <person name="Wilson R.K."/>
        </authorList>
    </citation>
    <scope>NUCLEOTIDE SEQUENCE [LARGE SCALE GENOMIC DNA]</scope>
    <source>
        <strain evidence="12">DNF00896</strain>
    </source>
</reference>
<dbReference type="InterPro" id="IPR006034">
    <property type="entry name" value="Asparaginase/glutaminase-like"/>
</dbReference>
<dbReference type="Gene3D" id="3.40.50.1170">
    <property type="entry name" value="L-asparaginase, N-terminal domain"/>
    <property type="match status" value="1"/>
</dbReference>
<dbReference type="GO" id="GO:0004067">
    <property type="term" value="F:asparaginase activity"/>
    <property type="evidence" value="ECO:0007669"/>
    <property type="project" value="UniProtKB-UniRule"/>
</dbReference>
<gene>
    <name evidence="11" type="ORF">HMPREF1866_02691</name>
</gene>
<dbReference type="PROSITE" id="PS00144">
    <property type="entry name" value="ASN_GLN_ASE_1"/>
    <property type="match status" value="1"/>
</dbReference>
<dbReference type="GO" id="GO:0006520">
    <property type="term" value="P:amino acid metabolic process"/>
    <property type="evidence" value="ECO:0007669"/>
    <property type="project" value="InterPro"/>
</dbReference>
<dbReference type="PIRSF" id="PIRSF001220">
    <property type="entry name" value="L-ASNase_gatD"/>
    <property type="match status" value="1"/>
</dbReference>
<feature type="active site" evidence="8">
    <location>
        <position position="85"/>
    </location>
</feature>
<proteinExistence type="inferred from homology"/>
<organism evidence="11 12">
    <name type="scientific">Lachnoanaerobaculum saburreum</name>
    <dbReference type="NCBI Taxonomy" id="467210"/>
    <lineage>
        <taxon>Bacteria</taxon>
        <taxon>Bacillati</taxon>
        <taxon>Bacillota</taxon>
        <taxon>Clostridia</taxon>
        <taxon>Lachnospirales</taxon>
        <taxon>Lachnospiraceae</taxon>
        <taxon>Lachnoanaerobaculum</taxon>
    </lineage>
</organism>
<evidence type="ECO:0000256" key="5">
    <source>
        <dbReference type="PIRSR" id="PIRSR001220-1"/>
    </source>
</evidence>
<dbReference type="AlphaFoldDB" id="A0A133ZCL6"/>
<dbReference type="Gene3D" id="3.40.50.40">
    <property type="match status" value="1"/>
</dbReference>
<sequence length="336" mass="38145">MKKILVIGTGGTIASKQMGEGLSPALSAPEILTYVPEVEKLCEIDVLQICNIDSTNITPKIWIDIAGTIKKNYDFYDGFVILHGTDTMAYTSAALSYMIQNSRKPIVITGAQKPINIDGTDAKVNLRDSILYACDDYSQNIVLVFDGNVIAGTRAKKMMARSFNAFHSVNFPILARIQEKHIIRYIPYIPMRERVRFFLDLNDSVCVLKVIPGMREGMLEYLFENYDCIVIESFGVGGIPDNVLEKFYAEMEKWQKMGKFIVMATQVVNEGSNMEIYQVGQKVKKDFNLIEAYDMTLEATVTKMMVLLKRYTSYSDLRRAFYTEINYDILCAFETI</sequence>
<dbReference type="InterPro" id="IPR027474">
    <property type="entry name" value="L-asparaginase_N"/>
</dbReference>
<dbReference type="InterPro" id="IPR027473">
    <property type="entry name" value="L-asparaginase_C"/>
</dbReference>